<protein>
    <submittedName>
        <fullName evidence="4">Phage terminase large subunit (GpA)</fullName>
    </submittedName>
</protein>
<dbReference type="RefSeq" id="WP_144982155.1">
    <property type="nucleotide sequence ID" value="NZ_CP037920.1"/>
</dbReference>
<evidence type="ECO:0000313" key="5">
    <source>
        <dbReference type="Proteomes" id="UP000318704"/>
    </source>
</evidence>
<dbReference type="GO" id="GO:0004519">
    <property type="term" value="F:endonuclease activity"/>
    <property type="evidence" value="ECO:0007669"/>
    <property type="project" value="InterPro"/>
</dbReference>
<proteinExistence type="predicted"/>
<dbReference type="Pfam" id="PF05876">
    <property type="entry name" value="GpA_ATPase"/>
    <property type="match status" value="1"/>
</dbReference>
<feature type="domain" description="Phage terminase large subunit GpA ATPase" evidence="2">
    <location>
        <begin position="43"/>
        <end position="292"/>
    </location>
</feature>
<evidence type="ECO:0000259" key="3">
    <source>
        <dbReference type="Pfam" id="PF20454"/>
    </source>
</evidence>
<evidence type="ECO:0000313" key="4">
    <source>
        <dbReference type="EMBL" id="QDT95541.1"/>
    </source>
</evidence>
<dbReference type="KEGG" id="gaw:V144x_09860"/>
<dbReference type="AlphaFoldDB" id="A0A517VR95"/>
<feature type="compositionally biased region" description="Gly residues" evidence="1">
    <location>
        <begin position="647"/>
        <end position="656"/>
    </location>
</feature>
<evidence type="ECO:0000259" key="2">
    <source>
        <dbReference type="Pfam" id="PF05876"/>
    </source>
</evidence>
<dbReference type="InterPro" id="IPR027417">
    <property type="entry name" value="P-loop_NTPase"/>
</dbReference>
<feature type="domain" description="Terminase large subunit GpA endonuclease" evidence="3">
    <location>
        <begin position="321"/>
        <end position="618"/>
    </location>
</feature>
<evidence type="ECO:0000256" key="1">
    <source>
        <dbReference type="SAM" id="MobiDB-lite"/>
    </source>
</evidence>
<dbReference type="Gene3D" id="3.40.50.300">
    <property type="entry name" value="P-loop containing nucleotide triphosphate hydrolases"/>
    <property type="match status" value="1"/>
</dbReference>
<reference evidence="4 5" key="1">
    <citation type="submission" date="2019-03" db="EMBL/GenBank/DDBJ databases">
        <title>Deep-cultivation of Planctomycetes and their phenomic and genomic characterization uncovers novel biology.</title>
        <authorList>
            <person name="Wiegand S."/>
            <person name="Jogler M."/>
            <person name="Boedeker C."/>
            <person name="Pinto D."/>
            <person name="Vollmers J."/>
            <person name="Rivas-Marin E."/>
            <person name="Kohn T."/>
            <person name="Peeters S.H."/>
            <person name="Heuer A."/>
            <person name="Rast P."/>
            <person name="Oberbeckmann S."/>
            <person name="Bunk B."/>
            <person name="Jeske O."/>
            <person name="Meyerdierks A."/>
            <person name="Storesund J.E."/>
            <person name="Kallscheuer N."/>
            <person name="Luecker S."/>
            <person name="Lage O.M."/>
            <person name="Pohl T."/>
            <person name="Merkel B.J."/>
            <person name="Hornburger P."/>
            <person name="Mueller R.-W."/>
            <person name="Bruemmer F."/>
            <person name="Labrenz M."/>
            <person name="Spormann A.M."/>
            <person name="Op den Camp H."/>
            <person name="Overmann J."/>
            <person name="Amann R."/>
            <person name="Jetten M.S.M."/>
            <person name="Mascher T."/>
            <person name="Medema M.H."/>
            <person name="Devos D.P."/>
            <person name="Kaster A.-K."/>
            <person name="Ovreas L."/>
            <person name="Rohde M."/>
            <person name="Galperin M.Y."/>
            <person name="Jogler C."/>
        </authorList>
    </citation>
    <scope>NUCLEOTIDE SEQUENCE [LARGE SCALE GENOMIC DNA]</scope>
    <source>
        <strain evidence="4 5">V144</strain>
    </source>
</reference>
<organism evidence="4 5">
    <name type="scientific">Gimesia aquarii</name>
    <dbReference type="NCBI Taxonomy" id="2527964"/>
    <lineage>
        <taxon>Bacteria</taxon>
        <taxon>Pseudomonadati</taxon>
        <taxon>Planctomycetota</taxon>
        <taxon>Planctomycetia</taxon>
        <taxon>Planctomycetales</taxon>
        <taxon>Planctomycetaceae</taxon>
        <taxon>Gimesia</taxon>
    </lineage>
</organism>
<sequence length="656" mass="74971">MTATTCKPTFKNRIKSLWKPPKRVKAEEWIPKNVKTPKGSEYEGYCNYDLAPHTREVFRAFDDPSIREIYLIWATRSAKTTTVTGCMMHAAVNCPKPMAFGSCDEPSTSRTVDEMIYPMLENCAATVGLIPVKGKRPADMILFDRCRVRLAYGGSPATVAGYPACYLFGNEWDKWPHRKNTEAQAANSFKQRAKGYPYDSKAIYESTPGHIESSRIWKLRNAKRTQRREFYVPCPHCLHYQTLKFEQLEWEGKGDPEADPILAAESAVYLCEDCGLPIQNDDRAEMMRAGKWVAEGQTIDREGRIHDKPDVESAYVCFGPLSTLYSLLISGWDQIVADYLACGDDPDKLRDFTNSTLALPWDPAPEEADPEELVRILRSDEDHIGICPLWSRFITRAVDVQSKSAGYEFPWQVCAWGEGGRGATVDKGTAFGFQELNGILNRRDYPHADSGPHLYIPFDLVDSGDGNSTDDIYDLCRNRPYCFPLKGSSTSLTKHYSLSEISNDLGNQKQTETKERRLLNREVLLVIVNSMRSQFWLQRILDGRLKPDAVNRFTIPVELTDDSDFLEELLNEYPEIEYGPDGFYTKGWKRRTRNPNDQRDLIRYNWAAAQIITNNGQEWYLLPERPTITEEVRTPRRNKKKKNSLLQGGGRQWPDR</sequence>
<dbReference type="InterPro" id="IPR046454">
    <property type="entry name" value="GpA_endonuclease"/>
</dbReference>
<dbReference type="EMBL" id="CP037920">
    <property type="protein sequence ID" value="QDT95541.1"/>
    <property type="molecule type" value="Genomic_DNA"/>
</dbReference>
<dbReference type="Proteomes" id="UP000318704">
    <property type="component" value="Chromosome"/>
</dbReference>
<accession>A0A517VR95</accession>
<dbReference type="InterPro" id="IPR046453">
    <property type="entry name" value="GpA_ATPase"/>
</dbReference>
<name>A0A517VR95_9PLAN</name>
<dbReference type="GO" id="GO:0016887">
    <property type="term" value="F:ATP hydrolysis activity"/>
    <property type="evidence" value="ECO:0007669"/>
    <property type="project" value="InterPro"/>
</dbReference>
<gene>
    <name evidence="4" type="ORF">V144x_09860</name>
</gene>
<dbReference type="Pfam" id="PF20454">
    <property type="entry name" value="GpA_nuclease"/>
    <property type="match status" value="1"/>
</dbReference>
<feature type="region of interest" description="Disordered" evidence="1">
    <location>
        <begin position="631"/>
        <end position="656"/>
    </location>
</feature>